<proteinExistence type="predicted"/>
<organism evidence="1 2">
    <name type="scientific">Catenisphaera adipataccumulans</name>
    <dbReference type="NCBI Taxonomy" id="700500"/>
    <lineage>
        <taxon>Bacteria</taxon>
        <taxon>Bacillati</taxon>
        <taxon>Bacillota</taxon>
        <taxon>Erysipelotrichia</taxon>
        <taxon>Erysipelotrichales</taxon>
        <taxon>Erysipelotrichaceae</taxon>
        <taxon>Catenisphaera</taxon>
    </lineage>
</organism>
<keyword evidence="2" id="KW-1185">Reference proteome</keyword>
<sequence length="38" mass="4401">MYTVFRNGCHIPSYHESSVIIAESMLEIERFAQNEGKI</sequence>
<reference evidence="1 2" key="1">
    <citation type="submission" date="2020-08" db="EMBL/GenBank/DDBJ databases">
        <title>Genomic Encyclopedia of Type Strains, Phase IV (KMG-IV): sequencing the most valuable type-strain genomes for metagenomic binning, comparative biology and taxonomic classification.</title>
        <authorList>
            <person name="Goeker M."/>
        </authorList>
    </citation>
    <scope>NUCLEOTIDE SEQUENCE [LARGE SCALE GENOMIC DNA]</scope>
    <source>
        <strain evidence="1 2">DSM 25799</strain>
    </source>
</reference>
<dbReference type="EMBL" id="JACHHK010000002">
    <property type="protein sequence ID" value="MBB5182552.1"/>
    <property type="molecule type" value="Genomic_DNA"/>
</dbReference>
<comment type="caution">
    <text evidence="1">The sequence shown here is derived from an EMBL/GenBank/DDBJ whole genome shotgun (WGS) entry which is preliminary data.</text>
</comment>
<dbReference type="Proteomes" id="UP000539953">
    <property type="component" value="Unassembled WGS sequence"/>
</dbReference>
<evidence type="ECO:0000313" key="1">
    <source>
        <dbReference type="EMBL" id="MBB5182552.1"/>
    </source>
</evidence>
<protein>
    <submittedName>
        <fullName evidence="1">Uncharacterized protein</fullName>
    </submittedName>
</protein>
<name>A0A7W8CYD8_9FIRM</name>
<dbReference type="AlphaFoldDB" id="A0A7W8CYD8"/>
<evidence type="ECO:0000313" key="2">
    <source>
        <dbReference type="Proteomes" id="UP000539953"/>
    </source>
</evidence>
<gene>
    <name evidence="1" type="ORF">HNQ47_000571</name>
</gene>
<accession>A0A7W8CYD8</accession>